<accession>A0A4R7JQ37</accession>
<dbReference type="InterPro" id="IPR050266">
    <property type="entry name" value="AB_hydrolase_sf"/>
</dbReference>
<reference evidence="2 3" key="1">
    <citation type="submission" date="2019-03" db="EMBL/GenBank/DDBJ databases">
        <title>Genomic Encyclopedia of Type Strains, Phase IV (KMG-IV): sequencing the most valuable type-strain genomes for metagenomic binning, comparative biology and taxonomic classification.</title>
        <authorList>
            <person name="Goeker M."/>
        </authorList>
    </citation>
    <scope>NUCLEOTIDE SEQUENCE [LARGE SCALE GENOMIC DNA]</scope>
    <source>
        <strain evidence="2 3">DSM 15505</strain>
    </source>
</reference>
<proteinExistence type="predicted"/>
<dbReference type="PRINTS" id="PR00111">
    <property type="entry name" value="ABHYDROLASE"/>
</dbReference>
<dbReference type="AlphaFoldDB" id="A0A4R7JQ37"/>
<dbReference type="SUPFAM" id="SSF53474">
    <property type="entry name" value="alpha/beta-Hydrolases"/>
    <property type="match status" value="1"/>
</dbReference>
<dbReference type="Proteomes" id="UP000295830">
    <property type="component" value="Unassembled WGS sequence"/>
</dbReference>
<dbReference type="InterPro" id="IPR000639">
    <property type="entry name" value="Epox_hydrolase-like"/>
</dbReference>
<keyword evidence="3" id="KW-1185">Reference proteome</keyword>
<dbReference type="PRINTS" id="PR00412">
    <property type="entry name" value="EPOXHYDRLASE"/>
</dbReference>
<dbReference type="InterPro" id="IPR000073">
    <property type="entry name" value="AB_hydrolase_1"/>
</dbReference>
<feature type="domain" description="AB hydrolase-1" evidence="1">
    <location>
        <begin position="81"/>
        <end position="312"/>
    </location>
</feature>
<evidence type="ECO:0000259" key="1">
    <source>
        <dbReference type="Pfam" id="PF00561"/>
    </source>
</evidence>
<gene>
    <name evidence="2" type="ORF">DES49_2058</name>
</gene>
<dbReference type="GO" id="GO:0016020">
    <property type="term" value="C:membrane"/>
    <property type="evidence" value="ECO:0007669"/>
    <property type="project" value="TreeGrafter"/>
</dbReference>
<dbReference type="PANTHER" id="PTHR43798">
    <property type="entry name" value="MONOACYLGLYCEROL LIPASE"/>
    <property type="match status" value="1"/>
</dbReference>
<evidence type="ECO:0000313" key="2">
    <source>
        <dbReference type="EMBL" id="TDT40292.1"/>
    </source>
</evidence>
<dbReference type="EMBL" id="SOAX01000004">
    <property type="protein sequence ID" value="TDT40292.1"/>
    <property type="molecule type" value="Genomic_DNA"/>
</dbReference>
<dbReference type="OrthoDB" id="7055710at2"/>
<comment type="caution">
    <text evidence="2">The sequence shown here is derived from an EMBL/GenBank/DDBJ whole genome shotgun (WGS) entry which is preliminary data.</text>
</comment>
<organism evidence="2 3">
    <name type="scientific">Halospina denitrificans</name>
    <dbReference type="NCBI Taxonomy" id="332522"/>
    <lineage>
        <taxon>Bacteria</taxon>
        <taxon>Pseudomonadati</taxon>
        <taxon>Pseudomonadota</taxon>
        <taxon>Gammaproteobacteria</taxon>
        <taxon>Halospina</taxon>
    </lineage>
</organism>
<name>A0A4R7JQ37_9GAMM</name>
<dbReference type="GO" id="GO:0003824">
    <property type="term" value="F:catalytic activity"/>
    <property type="evidence" value="ECO:0007669"/>
    <property type="project" value="InterPro"/>
</dbReference>
<evidence type="ECO:0000313" key="3">
    <source>
        <dbReference type="Proteomes" id="UP000295830"/>
    </source>
</evidence>
<dbReference type="Gene3D" id="3.40.50.1820">
    <property type="entry name" value="alpha/beta hydrolase"/>
    <property type="match status" value="1"/>
</dbReference>
<dbReference type="InterPro" id="IPR029058">
    <property type="entry name" value="AB_hydrolase_fold"/>
</dbReference>
<protein>
    <submittedName>
        <fullName evidence="2">Pimeloyl-ACP methyl ester carboxylesterase</fullName>
    </submittedName>
</protein>
<sequence>MQVMETATYEAILASLEEVSEQYLKATADLPTLAGSWQPGRNAWQRLQSMSGWLPGIRAERIEIDGHCMHYWRIGSGHGTPVVLVHGFGASKENWLSMLPALYKRGITLYVPDLPGFGQSDYIDGARYTYGKQAGRLDEWARRLALPAAHWIGSSMGGATLATLGANHPDRVRSLVLMNAAGMGSARFSPMETQLLQGENPLIAASTAETRALFRIAIHRHQGLISRLMPLAMGSEMQQRAPVNRRIFADMMQPEEPVPGLLDRVSAPTQIVWGEQDRVVDVSCAHHYGALLPNARVRVLRGIGHLPMLEAPLRSARIVRNFWKTLA</sequence>
<dbReference type="Pfam" id="PF00561">
    <property type="entry name" value="Abhydrolase_1"/>
    <property type="match status" value="1"/>
</dbReference>
<dbReference type="PANTHER" id="PTHR43798:SF33">
    <property type="entry name" value="HYDROLASE, PUTATIVE (AFU_ORTHOLOGUE AFUA_2G14860)-RELATED"/>
    <property type="match status" value="1"/>
</dbReference>